<organism evidence="1 2">
    <name type="scientific">Biomaibacter acetigenes</name>
    <dbReference type="NCBI Taxonomy" id="2316383"/>
    <lineage>
        <taxon>Bacteria</taxon>
        <taxon>Bacillati</taxon>
        <taxon>Bacillota</taxon>
        <taxon>Clostridia</taxon>
        <taxon>Thermosediminibacterales</taxon>
        <taxon>Tepidanaerobacteraceae</taxon>
        <taxon>Biomaibacter</taxon>
    </lineage>
</organism>
<gene>
    <name evidence="1" type="ORF">D2962_14575</name>
</gene>
<reference evidence="1 2" key="1">
    <citation type="submission" date="2018-10" db="EMBL/GenBank/DDBJ databases">
        <authorList>
            <person name="Zhang X."/>
        </authorList>
    </citation>
    <scope>NUCLEOTIDE SEQUENCE [LARGE SCALE GENOMIC DNA]</scope>
    <source>
        <strain evidence="1 2">SK-G1</strain>
    </source>
</reference>
<keyword evidence="2" id="KW-1185">Reference proteome</keyword>
<accession>A0A3G2R866</accession>
<sequence>MNFLSSSSESNQGMDLFFSMIGLEALYCSSKHKIKKQLIEKTQIFLGTPIKYKRLLKNMYNYRSKIIHGGLNFPGKYHIFDAMEEFEQYENDYYYTILMAQSVLLATIQQLIKRNMNNLSF</sequence>
<dbReference type="Proteomes" id="UP000280960">
    <property type="component" value="Chromosome"/>
</dbReference>
<protein>
    <submittedName>
        <fullName evidence="1">Uncharacterized protein</fullName>
    </submittedName>
</protein>
<evidence type="ECO:0000313" key="2">
    <source>
        <dbReference type="Proteomes" id="UP000280960"/>
    </source>
</evidence>
<dbReference type="EMBL" id="CP033169">
    <property type="protein sequence ID" value="AYO31660.1"/>
    <property type="molecule type" value="Genomic_DNA"/>
</dbReference>
<dbReference type="AlphaFoldDB" id="A0A3G2R866"/>
<dbReference type="KEGG" id="bacg:D2962_14575"/>
<evidence type="ECO:0000313" key="1">
    <source>
        <dbReference type="EMBL" id="AYO31660.1"/>
    </source>
</evidence>
<proteinExistence type="predicted"/>
<name>A0A3G2R866_9FIRM</name>